<feature type="non-terminal residue" evidence="2">
    <location>
        <position position="1"/>
    </location>
</feature>
<proteinExistence type="predicted"/>
<protein>
    <submittedName>
        <fullName evidence="2">Retrovirus-related Pol polyprotein from type-1 retrotransposable element R1</fullName>
    </submittedName>
</protein>
<organism evidence="2 3">
    <name type="scientific">Araneus ventricosus</name>
    <name type="common">Orbweaver spider</name>
    <name type="synonym">Epeira ventricosa</name>
    <dbReference type="NCBI Taxonomy" id="182803"/>
    <lineage>
        <taxon>Eukaryota</taxon>
        <taxon>Metazoa</taxon>
        <taxon>Ecdysozoa</taxon>
        <taxon>Arthropoda</taxon>
        <taxon>Chelicerata</taxon>
        <taxon>Arachnida</taxon>
        <taxon>Araneae</taxon>
        <taxon>Araneomorphae</taxon>
        <taxon>Entelegynae</taxon>
        <taxon>Araneoidea</taxon>
        <taxon>Araneidae</taxon>
        <taxon>Araneus</taxon>
    </lineage>
</organism>
<dbReference type="InterPro" id="IPR012337">
    <property type="entry name" value="RNaseH-like_sf"/>
</dbReference>
<dbReference type="PANTHER" id="PTHR33481:SF1">
    <property type="entry name" value="ENDONUCLEASE_EXONUCLEASE_PHOSPHATASE DOMAIN-CONTAINING PROTEIN-RELATED"/>
    <property type="match status" value="1"/>
</dbReference>
<dbReference type="Pfam" id="PF00078">
    <property type="entry name" value="RVT_1"/>
    <property type="match status" value="1"/>
</dbReference>
<gene>
    <name evidence="2" type="primary">PO11_51</name>
    <name evidence="2" type="ORF">AVEN_125412_1</name>
</gene>
<dbReference type="Proteomes" id="UP000499080">
    <property type="component" value="Unassembled WGS sequence"/>
</dbReference>
<name>A0A4Y2U2C4_ARAVE</name>
<dbReference type="AlphaFoldDB" id="A0A4Y2U2C4"/>
<dbReference type="EMBL" id="BGPR01032626">
    <property type="protein sequence ID" value="GBO06211.1"/>
    <property type="molecule type" value="Genomic_DNA"/>
</dbReference>
<reference evidence="2 3" key="1">
    <citation type="journal article" date="2019" name="Sci. Rep.">
        <title>Orb-weaving spider Araneus ventricosus genome elucidates the spidroin gene catalogue.</title>
        <authorList>
            <person name="Kono N."/>
            <person name="Nakamura H."/>
            <person name="Ohtoshi R."/>
            <person name="Moran D.A.P."/>
            <person name="Shinohara A."/>
            <person name="Yoshida Y."/>
            <person name="Fujiwara M."/>
            <person name="Mori M."/>
            <person name="Tomita M."/>
            <person name="Arakawa K."/>
        </authorList>
    </citation>
    <scope>NUCLEOTIDE SEQUENCE [LARGE SCALE GENOMIC DNA]</scope>
</reference>
<dbReference type="Gene3D" id="3.30.420.10">
    <property type="entry name" value="Ribonuclease H-like superfamily/Ribonuclease H"/>
    <property type="match status" value="1"/>
</dbReference>
<sequence length="489" mass="54760">GPLAIGQSGNLASQLLIIVTSISATGKEEQNIKSYRPISLLPTLGKLLEKRLLQGFNFQKRKKLQHPLQYEFRAEKSSDDALLHVTSLLEQGPRQEKHAVLISLDISGAFGSLQYSSKRDRFASLSLFSNISETLLDTLRNRKVAMQTSVRPVLWEQTQGCPRGSCSGPAFRNIVADEILSVQWPQGVHLQAFADYFAFIVTDNAREGLRKLSKLALDKFKVWADKNKLYVSMGKSSYVLYSKLVRGPTIKWGNQSISRKNHLKYLGVTIDHKLSWLPHVIEQAKRAMDQYRQLCRIGGKTWGINKNIRRLLYKKVIEITLCHGAAAWGHNMTSRLQKKLDSIQRLFLLYITGAYRTTPTAALRVVTGLRPPPPTNPTRSNLCPSCSNKIFIQLFHQNHIDSGAKAIYTDGSKTDEGTGSAYSILENYGIIASCLGKLHRSNSDFQAEILAIRMAIEAASSLHRPIKIWTDSLSSLMAILDPKSHYSIV</sequence>
<evidence type="ECO:0000313" key="3">
    <source>
        <dbReference type="Proteomes" id="UP000499080"/>
    </source>
</evidence>
<dbReference type="PANTHER" id="PTHR33481">
    <property type="entry name" value="REVERSE TRANSCRIPTASE"/>
    <property type="match status" value="1"/>
</dbReference>
<dbReference type="SUPFAM" id="SSF53098">
    <property type="entry name" value="Ribonuclease H-like"/>
    <property type="match status" value="1"/>
</dbReference>
<accession>A0A4Y2U2C4</accession>
<evidence type="ECO:0000313" key="2">
    <source>
        <dbReference type="EMBL" id="GBO06211.1"/>
    </source>
</evidence>
<dbReference type="InterPro" id="IPR036397">
    <property type="entry name" value="RNaseH_sf"/>
</dbReference>
<dbReference type="CDD" id="cd09276">
    <property type="entry name" value="Rnase_HI_RT_non_LTR"/>
    <property type="match status" value="1"/>
</dbReference>
<evidence type="ECO:0000259" key="1">
    <source>
        <dbReference type="PROSITE" id="PS50878"/>
    </source>
</evidence>
<dbReference type="PROSITE" id="PS50878">
    <property type="entry name" value="RT_POL"/>
    <property type="match status" value="1"/>
</dbReference>
<dbReference type="InterPro" id="IPR000477">
    <property type="entry name" value="RT_dom"/>
</dbReference>
<keyword evidence="3" id="KW-1185">Reference proteome</keyword>
<dbReference type="OrthoDB" id="411871at2759"/>
<comment type="caution">
    <text evidence="2">The sequence shown here is derived from an EMBL/GenBank/DDBJ whole genome shotgun (WGS) entry which is preliminary data.</text>
</comment>
<dbReference type="GO" id="GO:0003676">
    <property type="term" value="F:nucleic acid binding"/>
    <property type="evidence" value="ECO:0007669"/>
    <property type="project" value="InterPro"/>
</dbReference>
<feature type="domain" description="Reverse transcriptase" evidence="1">
    <location>
        <begin position="1"/>
        <end position="270"/>
    </location>
</feature>